<comment type="caution">
    <text evidence="3">The sequence shown here is derived from an EMBL/GenBank/DDBJ whole genome shotgun (WGS) entry which is preliminary data.</text>
</comment>
<dbReference type="SUPFAM" id="SSF47090">
    <property type="entry name" value="PGBD-like"/>
    <property type="match status" value="1"/>
</dbReference>
<sequence length="601" mass="64970">MVGTGSDRGFRRVRAAGVAALIMCGLLGGATPGLAQSQRPQAGAGDQGDLDSMLNVPEKKLLQEGLIWLGYYNGWADGALARGSRDAIWRWQQDNGARPTGRLDGEQVLRLAGAAFAARDKYGWQGLSDTRSQITLSYPSKLLTQQKNSEMGGLLLDSEDGNVSLMTVRLTDIKSGQIDGLYDALANDQKSTVTYDFRKDNLFIISGNRGSGKFYARYEQRGGEIRGYDLIWDGAHDKEMGPVSLMVSNSFFPFGYDEPQEDPSYPTLQALLDAKSQASAGGQPSGRQSGGGQSGGGQSGGATTASSQNDSEPRRSASGNVKGGTGFGYEYQEPKSKEMQRAYQFVLDTDLIRQIPEIRTMDGMFIMPRQLTYVAGECGAVNAFYSPKDTIIALCYEMVDSLVREGHALAKRTGGGADFQTAYVKENIRFILLHETGHALIDILGLPSTGREEDAVDQLAAVVMMLDNWGEEDTDKVMASLKLVALWFSVNGSGGGGDQDADMARYADEHSLSEQRYFNLLCMMYGRNPDRYAAIVQDGLLPEARAGRCQAETVKIFEAWSSLLIPHFASSAQSGDGGTGTAGTAPQPQEPEEDPYGALKR</sequence>
<dbReference type="InterPro" id="IPR036365">
    <property type="entry name" value="PGBD-like_sf"/>
</dbReference>
<dbReference type="EMBL" id="JAEKLZ010000275">
    <property type="protein sequence ID" value="MBW8727415.1"/>
    <property type="molecule type" value="Genomic_DNA"/>
</dbReference>
<dbReference type="InterPro" id="IPR025644">
    <property type="entry name" value="DUF4344"/>
</dbReference>
<dbReference type="Gene3D" id="1.10.101.10">
    <property type="entry name" value="PGBD-like superfamily/PGBD"/>
    <property type="match status" value="1"/>
</dbReference>
<feature type="compositionally biased region" description="Gly residues" evidence="1">
    <location>
        <begin position="288"/>
        <end position="300"/>
    </location>
</feature>
<dbReference type="AlphaFoldDB" id="A0A952KGG9"/>
<dbReference type="Proteomes" id="UP000700706">
    <property type="component" value="Unassembled WGS sequence"/>
</dbReference>
<organism evidence="3 4">
    <name type="scientific">Inquilinus limosus</name>
    <dbReference type="NCBI Taxonomy" id="171674"/>
    <lineage>
        <taxon>Bacteria</taxon>
        <taxon>Pseudomonadati</taxon>
        <taxon>Pseudomonadota</taxon>
        <taxon>Alphaproteobacteria</taxon>
        <taxon>Rhodospirillales</taxon>
        <taxon>Rhodospirillaceae</taxon>
        <taxon>Inquilinus</taxon>
    </lineage>
</organism>
<dbReference type="Pfam" id="PF14247">
    <property type="entry name" value="DUF4344"/>
    <property type="match status" value="1"/>
</dbReference>
<dbReference type="InterPro" id="IPR002477">
    <property type="entry name" value="Peptidoglycan-bd-like"/>
</dbReference>
<evidence type="ECO:0000256" key="1">
    <source>
        <dbReference type="SAM" id="MobiDB-lite"/>
    </source>
</evidence>
<dbReference type="InterPro" id="IPR036366">
    <property type="entry name" value="PGBDSf"/>
</dbReference>
<proteinExistence type="predicted"/>
<protein>
    <submittedName>
        <fullName evidence="3">Peptidoglycan-binding protein</fullName>
    </submittedName>
</protein>
<gene>
    <name evidence="3" type="ORF">JF625_19985</name>
</gene>
<feature type="region of interest" description="Disordered" evidence="1">
    <location>
        <begin position="571"/>
        <end position="601"/>
    </location>
</feature>
<name>A0A952KGG9_9PROT</name>
<dbReference type="Pfam" id="PF01471">
    <property type="entry name" value="PG_binding_1"/>
    <property type="match status" value="1"/>
</dbReference>
<feature type="compositionally biased region" description="Low complexity" evidence="1">
    <location>
        <begin position="276"/>
        <end position="287"/>
    </location>
</feature>
<feature type="domain" description="Peptidoglycan binding-like" evidence="2">
    <location>
        <begin position="60"/>
        <end position="107"/>
    </location>
</feature>
<reference evidence="3" key="1">
    <citation type="submission" date="2020-06" db="EMBL/GenBank/DDBJ databases">
        <title>Stable isotope informed genome-resolved metagenomics uncovers potential trophic interactions in rhizosphere soil.</title>
        <authorList>
            <person name="Starr E.P."/>
            <person name="Shi S."/>
            <person name="Blazewicz S.J."/>
            <person name="Koch B.J."/>
            <person name="Probst A.J."/>
            <person name="Hungate B.A."/>
            <person name="Pett-Ridge J."/>
            <person name="Firestone M.K."/>
            <person name="Banfield J.F."/>
        </authorList>
    </citation>
    <scope>NUCLEOTIDE SEQUENCE</scope>
    <source>
        <strain evidence="3">YM_69_17</strain>
    </source>
</reference>
<feature type="region of interest" description="Disordered" evidence="1">
    <location>
        <begin position="275"/>
        <end position="333"/>
    </location>
</feature>
<evidence type="ECO:0000259" key="2">
    <source>
        <dbReference type="Pfam" id="PF01471"/>
    </source>
</evidence>
<evidence type="ECO:0000313" key="3">
    <source>
        <dbReference type="EMBL" id="MBW8727415.1"/>
    </source>
</evidence>
<accession>A0A952KGG9</accession>
<evidence type="ECO:0000313" key="4">
    <source>
        <dbReference type="Proteomes" id="UP000700706"/>
    </source>
</evidence>